<organism evidence="1 2">
    <name type="scientific">Fodinicola feengrottensis</name>
    <dbReference type="NCBI Taxonomy" id="435914"/>
    <lineage>
        <taxon>Bacteria</taxon>
        <taxon>Bacillati</taxon>
        <taxon>Actinomycetota</taxon>
        <taxon>Actinomycetes</taxon>
        <taxon>Mycobacteriales</taxon>
        <taxon>Fodinicola</taxon>
    </lineage>
</organism>
<dbReference type="RefSeq" id="WP_344310264.1">
    <property type="nucleotide sequence ID" value="NZ_BAAANY010000009.1"/>
</dbReference>
<keyword evidence="2" id="KW-1185">Reference proteome</keyword>
<sequence length="374" mass="41015">MDTDGSEMPALDEREACFNYGYYMRCECGRNSYISADDYQANSCWSPAGSRSMSSVDAHMPCNHCDKSIHFGPGATTLRDQNDRALDSAQISQLAWYHTCTDSNWPSTTYADNRMAKLLADPIWSSQADNTNVDIKRLPDKALHVGTYEAAIENMLRRMSDQDDGAAQFYLHRVALSIDPDRVNARYRDENHEAAAQLTAADLHDAGFVAIRYINVRESAGSLSLALLPEAISCVQTIPLPAAAAAVTLKDPLLALLKQTQGQLDDLAAAAPDTSPFSSNQLGMMQLTGDEHDGLWSGIMTALIQHHLVNISPVIQEQFEDAMNAWLHAKEAPTVRQFADFFEANAAALTHSTAVKGLFATRKPRVITNGMSTQ</sequence>
<name>A0ABN2GSB6_9ACTN</name>
<reference evidence="1 2" key="1">
    <citation type="journal article" date="2019" name="Int. J. Syst. Evol. Microbiol.">
        <title>The Global Catalogue of Microorganisms (GCM) 10K type strain sequencing project: providing services to taxonomists for standard genome sequencing and annotation.</title>
        <authorList>
            <consortium name="The Broad Institute Genomics Platform"/>
            <consortium name="The Broad Institute Genome Sequencing Center for Infectious Disease"/>
            <person name="Wu L."/>
            <person name="Ma J."/>
        </authorList>
    </citation>
    <scope>NUCLEOTIDE SEQUENCE [LARGE SCALE GENOMIC DNA]</scope>
    <source>
        <strain evidence="1 2">JCM 14718</strain>
    </source>
</reference>
<protein>
    <submittedName>
        <fullName evidence="1">Uncharacterized protein</fullName>
    </submittedName>
</protein>
<gene>
    <name evidence="1" type="ORF">GCM10009765_26660</name>
</gene>
<dbReference type="Proteomes" id="UP001500618">
    <property type="component" value="Unassembled WGS sequence"/>
</dbReference>
<evidence type="ECO:0000313" key="1">
    <source>
        <dbReference type="EMBL" id="GAA1676032.1"/>
    </source>
</evidence>
<proteinExistence type="predicted"/>
<dbReference type="EMBL" id="BAAANY010000009">
    <property type="protein sequence ID" value="GAA1676032.1"/>
    <property type="molecule type" value="Genomic_DNA"/>
</dbReference>
<evidence type="ECO:0000313" key="2">
    <source>
        <dbReference type="Proteomes" id="UP001500618"/>
    </source>
</evidence>
<comment type="caution">
    <text evidence="1">The sequence shown here is derived from an EMBL/GenBank/DDBJ whole genome shotgun (WGS) entry which is preliminary data.</text>
</comment>
<accession>A0ABN2GSB6</accession>